<name>A0A4Q7YB97_9ACTN</name>
<evidence type="ECO:0000313" key="2">
    <source>
        <dbReference type="Proteomes" id="UP000292507"/>
    </source>
</evidence>
<sequence length="185" mass="21095">MAWHLVRQKLKVVQQAPCGPYRIDVGIWPVAVEVHSSDTAPERYPHLMSRAQYLIEHGWSVFYLWLGRHGKFLTGKWGTPSEIAFYRHQVLAGDARPFRMSRIGGVPHDEGEIVDGRLVVGIAPDPLPENFTSPLAHSIWAALSDEERAAWKRRETQLCPTGGVEPYEKTPIVVGRGYYRRKIWI</sequence>
<gene>
    <name evidence="1" type="ORF">BKA19_3117</name>
</gene>
<organism evidence="1 2">
    <name type="scientific">Blastococcus saxobsidens</name>
    <dbReference type="NCBI Taxonomy" id="138336"/>
    <lineage>
        <taxon>Bacteria</taxon>
        <taxon>Bacillati</taxon>
        <taxon>Actinomycetota</taxon>
        <taxon>Actinomycetes</taxon>
        <taxon>Geodermatophilales</taxon>
        <taxon>Geodermatophilaceae</taxon>
        <taxon>Blastococcus</taxon>
    </lineage>
</organism>
<reference evidence="1 2" key="1">
    <citation type="submission" date="2019-02" db="EMBL/GenBank/DDBJ databases">
        <title>Sequencing the genomes of 1000 actinobacteria strains.</title>
        <authorList>
            <person name="Klenk H.-P."/>
        </authorList>
    </citation>
    <scope>NUCLEOTIDE SEQUENCE [LARGE SCALE GENOMIC DNA]</scope>
    <source>
        <strain evidence="1 2">DSM 44509</strain>
    </source>
</reference>
<dbReference type="AlphaFoldDB" id="A0A4Q7YB97"/>
<proteinExistence type="predicted"/>
<evidence type="ECO:0000313" key="1">
    <source>
        <dbReference type="EMBL" id="RZU33395.1"/>
    </source>
</evidence>
<dbReference type="EMBL" id="SHKV01000001">
    <property type="protein sequence ID" value="RZU33395.1"/>
    <property type="molecule type" value="Genomic_DNA"/>
</dbReference>
<comment type="caution">
    <text evidence="1">The sequence shown here is derived from an EMBL/GenBank/DDBJ whole genome shotgun (WGS) entry which is preliminary data.</text>
</comment>
<dbReference type="Proteomes" id="UP000292507">
    <property type="component" value="Unassembled WGS sequence"/>
</dbReference>
<keyword evidence="2" id="KW-1185">Reference proteome</keyword>
<protein>
    <submittedName>
        <fullName evidence="1">Uncharacterized protein</fullName>
    </submittedName>
</protein>
<accession>A0A4Q7YB97</accession>